<feature type="transmembrane region" description="Helical" evidence="1">
    <location>
        <begin position="18"/>
        <end position="40"/>
    </location>
</feature>
<organism evidence="4 5">
    <name type="scientific">Cellulomonas oligotrophica</name>
    <dbReference type="NCBI Taxonomy" id="931536"/>
    <lineage>
        <taxon>Bacteria</taxon>
        <taxon>Bacillati</taxon>
        <taxon>Actinomycetota</taxon>
        <taxon>Actinomycetes</taxon>
        <taxon>Micrococcales</taxon>
        <taxon>Cellulomonadaceae</taxon>
        <taxon>Cellulomonas</taxon>
    </lineage>
</organism>
<evidence type="ECO:0000256" key="1">
    <source>
        <dbReference type="SAM" id="Phobius"/>
    </source>
</evidence>
<reference evidence="4 5" key="1">
    <citation type="submission" date="2020-07" db="EMBL/GenBank/DDBJ databases">
        <title>Sequencing the genomes of 1000 actinobacteria strains.</title>
        <authorList>
            <person name="Klenk H.-P."/>
        </authorList>
    </citation>
    <scope>NUCLEOTIDE SEQUENCE [LARGE SCALE GENOMIC DNA]</scope>
    <source>
        <strain evidence="4 5">DSM 24482</strain>
    </source>
</reference>
<evidence type="ECO:0000259" key="2">
    <source>
        <dbReference type="Pfam" id="PF07853"/>
    </source>
</evidence>
<protein>
    <recommendedName>
        <fullName evidence="2">DUF1648 domain-containing protein</fullName>
    </recommendedName>
</protein>
<keyword evidence="1" id="KW-0812">Transmembrane</keyword>
<gene>
    <name evidence="4" type="ORF">BKA21_003534</name>
    <name evidence="3" type="ORF">Col01nite_36400</name>
</gene>
<proteinExistence type="predicted"/>
<evidence type="ECO:0000313" key="6">
    <source>
        <dbReference type="Proteomes" id="UP000618382"/>
    </source>
</evidence>
<dbReference type="Proteomes" id="UP000618382">
    <property type="component" value="Unassembled WGS sequence"/>
</dbReference>
<dbReference type="RefSeq" id="WP_140460313.1">
    <property type="nucleotide sequence ID" value="NZ_BAABFI010000006.1"/>
</dbReference>
<name>A0A7Y9FIL5_9CELL</name>
<evidence type="ECO:0000313" key="5">
    <source>
        <dbReference type="Proteomes" id="UP000577956"/>
    </source>
</evidence>
<dbReference type="AlphaFoldDB" id="A0A7Y9FIL5"/>
<dbReference type="InterPro" id="IPR012867">
    <property type="entry name" value="DUF1648"/>
</dbReference>
<feature type="domain" description="DUF1648" evidence="2">
    <location>
        <begin position="32"/>
        <end position="71"/>
    </location>
</feature>
<evidence type="ECO:0000313" key="3">
    <source>
        <dbReference type="EMBL" id="GIG34481.1"/>
    </source>
</evidence>
<comment type="caution">
    <text evidence="4">The sequence shown here is derived from an EMBL/GenBank/DDBJ whole genome shotgun (WGS) entry which is preliminary data.</text>
</comment>
<evidence type="ECO:0000313" key="4">
    <source>
        <dbReference type="EMBL" id="NYD87985.1"/>
    </source>
</evidence>
<dbReference type="Proteomes" id="UP000577956">
    <property type="component" value="Unassembled WGS sequence"/>
</dbReference>
<dbReference type="EMBL" id="JACCBK010000001">
    <property type="protein sequence ID" value="NYD87985.1"/>
    <property type="molecule type" value="Genomic_DNA"/>
</dbReference>
<keyword evidence="1" id="KW-1133">Transmembrane helix</keyword>
<feature type="transmembrane region" description="Helical" evidence="1">
    <location>
        <begin position="60"/>
        <end position="85"/>
    </location>
</feature>
<keyword evidence="1" id="KW-0472">Membrane</keyword>
<feature type="transmembrane region" description="Helical" evidence="1">
    <location>
        <begin position="131"/>
        <end position="153"/>
    </location>
</feature>
<feature type="transmembrane region" description="Helical" evidence="1">
    <location>
        <begin position="215"/>
        <end position="234"/>
    </location>
</feature>
<feature type="transmembrane region" description="Helical" evidence="1">
    <location>
        <begin position="190"/>
        <end position="209"/>
    </location>
</feature>
<keyword evidence="6" id="KW-1185">Reference proteome</keyword>
<reference evidence="3 6" key="2">
    <citation type="submission" date="2021-01" db="EMBL/GenBank/DDBJ databases">
        <title>Whole genome shotgun sequence of Cellulomonas oligotrophica NBRC 109435.</title>
        <authorList>
            <person name="Komaki H."/>
            <person name="Tamura T."/>
        </authorList>
    </citation>
    <scope>NUCLEOTIDE SEQUENCE [LARGE SCALE GENOMIC DNA]</scope>
    <source>
        <strain evidence="3 6">NBRC 109435</strain>
    </source>
</reference>
<dbReference type="EMBL" id="BONN01000018">
    <property type="protein sequence ID" value="GIG34481.1"/>
    <property type="molecule type" value="Genomic_DNA"/>
</dbReference>
<dbReference type="Pfam" id="PF07853">
    <property type="entry name" value="DUF1648"/>
    <property type="match status" value="1"/>
</dbReference>
<sequence length="333" mass="33498">MTAPVTTRPPVPHRLASTLFGLVLPLAVAGAGLLLTWSWAHELPDPVAVHWSADGTADGFGSVTSQLVVLAVTVTLLSAGAWALAFWLGRDASTRRLATGTSVGLALFLTVLVVGGLAAQRGLDDAADVGPLGGTIGLAVAAGLAAGALVAFAQPGDPARPATSAVPAEADRLPLGPGERAAWTRTATGSAAVAIGGGATVAVAGLALALDLPGLWLLVLALGALLAATAVFRVRVDGTGLTVRSALGWPRLHVPADEVVAARATRVRPLGDFGGWGYRVGAGGRTGVVLRSGAALEVERTGGRRFVVTVDDPGTAAALLNTLADRDRGRTDR</sequence>
<accession>A0A7Y9FIL5</accession>
<feature type="transmembrane region" description="Helical" evidence="1">
    <location>
        <begin position="97"/>
        <end position="119"/>
    </location>
</feature>